<feature type="domain" description="Metalloprotease TldD/E C-terminal" evidence="3">
    <location>
        <begin position="224"/>
        <end position="447"/>
    </location>
</feature>
<feature type="domain" description="Metalloprotease TldD/E central" evidence="4">
    <location>
        <begin position="111"/>
        <end position="216"/>
    </location>
</feature>
<dbReference type="PANTHER" id="PTHR43421">
    <property type="entry name" value="METALLOPROTEASE PMBA"/>
    <property type="match status" value="1"/>
</dbReference>
<comment type="caution">
    <text evidence="5">The sequence shown here is derived from an EMBL/GenBank/DDBJ whole genome shotgun (WGS) entry which is preliminary data.</text>
</comment>
<evidence type="ECO:0000256" key="1">
    <source>
        <dbReference type="ARBA" id="ARBA00005836"/>
    </source>
</evidence>
<dbReference type="RefSeq" id="WP_194703855.1">
    <property type="nucleotide sequence ID" value="NZ_JADKNH010000018.1"/>
</dbReference>
<protein>
    <submittedName>
        <fullName evidence="5">TldD/PmbA family protein</fullName>
    </submittedName>
</protein>
<accession>A0ABR9ZYS7</accession>
<evidence type="ECO:0000259" key="3">
    <source>
        <dbReference type="Pfam" id="PF19289"/>
    </source>
</evidence>
<dbReference type="InterPro" id="IPR035068">
    <property type="entry name" value="TldD/PmbA_N"/>
</dbReference>
<dbReference type="Proteomes" id="UP000614200">
    <property type="component" value="Unassembled WGS sequence"/>
</dbReference>
<dbReference type="InterPro" id="IPR047657">
    <property type="entry name" value="PmbA"/>
</dbReference>
<gene>
    <name evidence="5" type="ORF">ISU02_21180</name>
</gene>
<organism evidence="5 6">
    <name type="scientific">Fusibacter ferrireducens</name>
    <dbReference type="NCBI Taxonomy" id="2785058"/>
    <lineage>
        <taxon>Bacteria</taxon>
        <taxon>Bacillati</taxon>
        <taxon>Bacillota</taxon>
        <taxon>Clostridia</taxon>
        <taxon>Eubacteriales</taxon>
        <taxon>Eubacteriales Family XII. Incertae Sedis</taxon>
        <taxon>Fusibacter</taxon>
    </lineage>
</organism>
<dbReference type="InterPro" id="IPR045569">
    <property type="entry name" value="Metalloprtase-TldD/E_C"/>
</dbReference>
<dbReference type="SUPFAM" id="SSF111283">
    <property type="entry name" value="Putative modulator of DNA gyrase, PmbA/TldD"/>
    <property type="match status" value="1"/>
</dbReference>
<dbReference type="InterPro" id="IPR002510">
    <property type="entry name" value="Metalloprtase-TldD/E_N"/>
</dbReference>
<reference evidence="5 6" key="1">
    <citation type="submission" date="2020-11" db="EMBL/GenBank/DDBJ databases">
        <title>Fusibacter basophilias sp. nov.</title>
        <authorList>
            <person name="Qiu D."/>
        </authorList>
    </citation>
    <scope>NUCLEOTIDE SEQUENCE [LARGE SCALE GENOMIC DNA]</scope>
    <source>
        <strain evidence="5 6">Q10-2</strain>
    </source>
</reference>
<dbReference type="InterPro" id="IPR045570">
    <property type="entry name" value="Metalloprtase-TldD/E_cen_dom"/>
</dbReference>
<feature type="domain" description="Metalloprotease TldD/E N-terminal" evidence="2">
    <location>
        <begin position="21"/>
        <end position="84"/>
    </location>
</feature>
<dbReference type="Gene3D" id="3.30.2290.10">
    <property type="entry name" value="PmbA/TldD superfamily"/>
    <property type="match status" value="1"/>
</dbReference>
<dbReference type="Pfam" id="PF19290">
    <property type="entry name" value="PmbA_TldD_2nd"/>
    <property type="match status" value="1"/>
</dbReference>
<comment type="similarity">
    <text evidence="1">Belongs to the peptidase U62 family.</text>
</comment>
<sequence length="448" mass="49906">MDVMIKQLFEKGRQMGFEAQEVYIQDSKKLSMSVYKQELDKYSLSENGGISYRGIVDGKMGYSYTEKMDDQAVEMLVNEAFQNAKIIENEDVVRIYKGDEDYKKINLYNPELEQVPISQKIDFLMALEKSIEAKDPRIYQVTASAYEESDVFVRIINTEGLDLSDHANYCIVYTMISAKEDGDTRTGFSYQVGNDFDKFSIDYLTDEATREALNLLGAKSTKSKACEVVFKNDAFAQLQSAFNGVLSAENVQKNLSKFKDKLNEQVASEKFTLIDNPHLEDGIASGSFDAEGVATRINHVIENGVLKTYFHNLKTAQKSGVHSTGNASKGSYKGTIGISATNIYVQPDRHSFEEIIGSVKDGIYIIDLQGLHAGLSQVSGDFSLQCYGYHIQNGKLDKPVSQITVAGNYFEMLKEIDMIGNDLKFTIMGAAYTGSPTIKIKKLSISGE</sequence>
<proteinExistence type="inferred from homology"/>
<evidence type="ECO:0000313" key="6">
    <source>
        <dbReference type="Proteomes" id="UP000614200"/>
    </source>
</evidence>
<dbReference type="Pfam" id="PF01523">
    <property type="entry name" value="PmbA_TldD_1st"/>
    <property type="match status" value="1"/>
</dbReference>
<dbReference type="Pfam" id="PF19289">
    <property type="entry name" value="PmbA_TldD_3rd"/>
    <property type="match status" value="1"/>
</dbReference>
<evidence type="ECO:0000259" key="4">
    <source>
        <dbReference type="Pfam" id="PF19290"/>
    </source>
</evidence>
<dbReference type="InterPro" id="IPR036059">
    <property type="entry name" value="TldD/PmbA_sf"/>
</dbReference>
<evidence type="ECO:0000259" key="2">
    <source>
        <dbReference type="Pfam" id="PF01523"/>
    </source>
</evidence>
<dbReference type="EMBL" id="JADKNH010000018">
    <property type="protein sequence ID" value="MBF4695615.1"/>
    <property type="molecule type" value="Genomic_DNA"/>
</dbReference>
<name>A0ABR9ZYS7_9FIRM</name>
<keyword evidence="6" id="KW-1185">Reference proteome</keyword>
<evidence type="ECO:0000313" key="5">
    <source>
        <dbReference type="EMBL" id="MBF4695615.1"/>
    </source>
</evidence>
<dbReference type="PANTHER" id="PTHR43421:SF1">
    <property type="entry name" value="METALLOPROTEASE PMBA"/>
    <property type="match status" value="1"/>
</dbReference>